<accession>A0A2G5KB49</accession>
<evidence type="ECO:0000313" key="3">
    <source>
        <dbReference type="EMBL" id="PIB26741.1"/>
    </source>
</evidence>
<dbReference type="InterPro" id="IPR007712">
    <property type="entry name" value="RelE/ParE_toxin"/>
</dbReference>
<organism evidence="3 4">
    <name type="scientific">Paramylibacter kogurei</name>
    <dbReference type="NCBI Taxonomy" id="1889778"/>
    <lineage>
        <taxon>Bacteria</taxon>
        <taxon>Pseudomonadati</taxon>
        <taxon>Pseudomonadota</taxon>
        <taxon>Alphaproteobacteria</taxon>
        <taxon>Rhodobacterales</taxon>
        <taxon>Paracoccaceae</taxon>
        <taxon>Paramylibacter</taxon>
    </lineage>
</organism>
<dbReference type="InterPro" id="IPR028344">
    <property type="entry name" value="ParE1/4"/>
</dbReference>
<evidence type="ECO:0000256" key="1">
    <source>
        <dbReference type="ARBA" id="ARBA00022649"/>
    </source>
</evidence>
<dbReference type="Gene3D" id="3.30.2310.20">
    <property type="entry name" value="RelE-like"/>
    <property type="match status" value="1"/>
</dbReference>
<comment type="caution">
    <text evidence="3">The sequence shown here is derived from an EMBL/GenBank/DDBJ whole genome shotgun (WGS) entry which is preliminary data.</text>
</comment>
<reference evidence="3 4" key="1">
    <citation type="submission" date="2016-08" db="EMBL/GenBank/DDBJ databases">
        <title>Draft genome of Amylibacter sp. strain 4G11.</title>
        <authorList>
            <person name="Wong S.-K."/>
            <person name="Hamasaki K."/>
            <person name="Yoshizawa S."/>
        </authorList>
    </citation>
    <scope>NUCLEOTIDE SEQUENCE [LARGE SCALE GENOMIC DNA]</scope>
    <source>
        <strain evidence="3 4">4G11</strain>
    </source>
</reference>
<dbReference type="PIRSF" id="PIRSF029218">
    <property type="entry name" value="ParE"/>
    <property type="match status" value="1"/>
</dbReference>
<name>A0A2G5KB49_9RHOB</name>
<dbReference type="InterPro" id="IPR035093">
    <property type="entry name" value="RelE/ParE_toxin_dom_sf"/>
</dbReference>
<keyword evidence="4" id="KW-1185">Reference proteome</keyword>
<dbReference type="Pfam" id="PF05016">
    <property type="entry name" value="ParE_toxin"/>
    <property type="match status" value="1"/>
</dbReference>
<dbReference type="EMBL" id="MDGM01000002">
    <property type="protein sequence ID" value="PIB26741.1"/>
    <property type="molecule type" value="Genomic_DNA"/>
</dbReference>
<evidence type="ECO:0000256" key="2">
    <source>
        <dbReference type="PIRNR" id="PIRNR029218"/>
    </source>
</evidence>
<dbReference type="RefSeq" id="WP_099591227.1">
    <property type="nucleotide sequence ID" value="NZ_MDGM01000002.1"/>
</dbReference>
<dbReference type="OrthoDB" id="7173315at2"/>
<sequence length="94" mass="11045">MALKFRQTALDDLDSIWDYTVDRWGHAQGETYLHALHQCCVELSTGVRRGLDSAHIRKNYRRCLIGRHVVFYHKNGDVIIHRILHQSMDVPNQF</sequence>
<proteinExistence type="inferred from homology"/>
<protein>
    <recommendedName>
        <fullName evidence="2">Toxin</fullName>
    </recommendedName>
</protein>
<gene>
    <name evidence="3" type="ORF">BFP76_10820</name>
</gene>
<dbReference type="AlphaFoldDB" id="A0A2G5KB49"/>
<comment type="similarity">
    <text evidence="2">Belongs to the RelE toxin family.</text>
</comment>
<keyword evidence="1" id="KW-1277">Toxin-antitoxin system</keyword>
<dbReference type="Proteomes" id="UP000231516">
    <property type="component" value="Unassembled WGS sequence"/>
</dbReference>
<evidence type="ECO:0000313" key="4">
    <source>
        <dbReference type="Proteomes" id="UP000231516"/>
    </source>
</evidence>